<reference evidence="4 5" key="1">
    <citation type="journal article" date="2017" name="BMC Genomics">
        <title>Comparative genomic and phylogenomic analyses of the Bifidobacteriaceae family.</title>
        <authorList>
            <person name="Lugli G.A."/>
            <person name="Milani C."/>
            <person name="Turroni F."/>
            <person name="Duranti S."/>
            <person name="Mancabelli L."/>
            <person name="Mangifesta M."/>
            <person name="Ferrario C."/>
            <person name="Modesto M."/>
            <person name="Mattarelli P."/>
            <person name="Jiri K."/>
            <person name="van Sinderen D."/>
            <person name="Ventura M."/>
        </authorList>
    </citation>
    <scope>NUCLEOTIDE SEQUENCE [LARGE SCALE GENOMIC DNA]</scope>
    <source>
        <strain evidence="4 5">DSM 22924</strain>
    </source>
</reference>
<dbReference type="InterPro" id="IPR017946">
    <property type="entry name" value="PLC-like_Pdiesterase_TIM-brl"/>
</dbReference>
<dbReference type="AlphaFoldDB" id="A0A261EQY2"/>
<protein>
    <submittedName>
        <fullName evidence="4">Glycerophosphoryl diester phosphodiesterase</fullName>
    </submittedName>
</protein>
<dbReference type="PANTHER" id="PTHR46211:SF1">
    <property type="entry name" value="GLYCEROPHOSPHODIESTER PHOSPHODIESTERASE, CYTOPLASMIC"/>
    <property type="match status" value="1"/>
</dbReference>
<dbReference type="PANTHER" id="PTHR46211">
    <property type="entry name" value="GLYCEROPHOSPHORYL DIESTER PHOSPHODIESTERASE"/>
    <property type="match status" value="1"/>
</dbReference>
<keyword evidence="2" id="KW-0472">Membrane</keyword>
<keyword evidence="2" id="KW-1133">Transmembrane helix</keyword>
<feature type="domain" description="GP-PDE" evidence="3">
    <location>
        <begin position="117"/>
        <end position="387"/>
    </location>
</feature>
<gene>
    <name evidence="4" type="ORF">BOCO_1080</name>
</gene>
<proteinExistence type="predicted"/>
<evidence type="ECO:0000256" key="2">
    <source>
        <dbReference type="SAM" id="Phobius"/>
    </source>
</evidence>
<keyword evidence="5" id="KW-1185">Reference proteome</keyword>
<comment type="caution">
    <text evidence="4">The sequence shown here is derived from an EMBL/GenBank/DDBJ whole genome shotgun (WGS) entry which is preliminary data.</text>
</comment>
<dbReference type="InterPro" id="IPR030395">
    <property type="entry name" value="GP_PDE_dom"/>
</dbReference>
<name>A0A261EQY2_9BIFI</name>
<keyword evidence="2" id="KW-0812">Transmembrane</keyword>
<evidence type="ECO:0000256" key="1">
    <source>
        <dbReference type="SAM" id="MobiDB-lite"/>
    </source>
</evidence>
<organism evidence="4 5">
    <name type="scientific">Bombiscardovia coagulans</name>
    <dbReference type="NCBI Taxonomy" id="686666"/>
    <lineage>
        <taxon>Bacteria</taxon>
        <taxon>Bacillati</taxon>
        <taxon>Actinomycetota</taxon>
        <taxon>Actinomycetes</taxon>
        <taxon>Bifidobacteriales</taxon>
        <taxon>Bifidobacteriaceae</taxon>
        <taxon>Bombiscardovia</taxon>
    </lineage>
</organism>
<dbReference type="Proteomes" id="UP000216004">
    <property type="component" value="Unassembled WGS sequence"/>
</dbReference>
<feature type="region of interest" description="Disordered" evidence="1">
    <location>
        <begin position="197"/>
        <end position="220"/>
    </location>
</feature>
<accession>A0A261EQY2</accession>
<dbReference type="EMBL" id="MWWS01000005">
    <property type="protein sequence ID" value="OZG49271.1"/>
    <property type="molecule type" value="Genomic_DNA"/>
</dbReference>
<dbReference type="PROSITE" id="PS51704">
    <property type="entry name" value="GP_PDE"/>
    <property type="match status" value="1"/>
</dbReference>
<dbReference type="Pfam" id="PF03009">
    <property type="entry name" value="GDPD"/>
    <property type="match status" value="1"/>
</dbReference>
<evidence type="ECO:0000259" key="3">
    <source>
        <dbReference type="PROSITE" id="PS51704"/>
    </source>
</evidence>
<feature type="transmembrane region" description="Helical" evidence="2">
    <location>
        <begin position="20"/>
        <end position="43"/>
    </location>
</feature>
<evidence type="ECO:0000313" key="5">
    <source>
        <dbReference type="Proteomes" id="UP000216004"/>
    </source>
</evidence>
<sequence>MSLSVTIGRGGVYMGFLGRIARMGEVLLGAGLAAGALGVWAIAPRGKTVRKKQRASDVPGVYFAHRGLHDSGSGIESDWSQATRDEREYLSVSRQLAVGNIESADPGTNSDAVTQDLATVQSGSQPASLTPENSLPAFAAACQMGYGIELDLHLSRDGQVVVIHDDDLKRVAGDGRKVSDLTYAELQQIPLSSVHGSNTGGEAINHGPVSTAGRRARHARRSPETAFVHVPLLSDVLRLVDGRVPLIVEYKMGRVLDRQLMESADILLAAYKGPYVIESFNPLVLAWYRRYRPSVCRGQLAVSFHGRISSSEQLCQAMASSLLFNWLGRPDFVAYEWHSGSSVPMKLFRALGGIPVAWTVRSRQAECEAAAMFDHFIFEGYLPSASQ</sequence>
<dbReference type="GO" id="GO:0008081">
    <property type="term" value="F:phosphoric diester hydrolase activity"/>
    <property type="evidence" value="ECO:0007669"/>
    <property type="project" value="InterPro"/>
</dbReference>
<evidence type="ECO:0000313" key="4">
    <source>
        <dbReference type="EMBL" id="OZG49271.1"/>
    </source>
</evidence>
<dbReference type="SUPFAM" id="SSF51695">
    <property type="entry name" value="PLC-like phosphodiesterases"/>
    <property type="match status" value="1"/>
</dbReference>
<dbReference type="GO" id="GO:0006629">
    <property type="term" value="P:lipid metabolic process"/>
    <property type="evidence" value="ECO:0007669"/>
    <property type="project" value="InterPro"/>
</dbReference>
<dbReference type="Gene3D" id="3.20.20.190">
    <property type="entry name" value="Phosphatidylinositol (PI) phosphodiesterase"/>
    <property type="match status" value="1"/>
</dbReference>